<name>A0A3M9X6F3_9HYPH</name>
<feature type="compositionally biased region" description="Polar residues" evidence="1">
    <location>
        <begin position="88"/>
        <end position="97"/>
    </location>
</feature>
<evidence type="ECO:0000256" key="1">
    <source>
        <dbReference type="SAM" id="MobiDB-lite"/>
    </source>
</evidence>
<gene>
    <name evidence="2" type="ORF">DNR46_23465</name>
</gene>
<organism evidence="2 3">
    <name type="scientific">Mesorhizobium japonicum</name>
    <dbReference type="NCBI Taxonomy" id="2066070"/>
    <lineage>
        <taxon>Bacteria</taxon>
        <taxon>Pseudomonadati</taxon>
        <taxon>Pseudomonadota</taxon>
        <taxon>Alphaproteobacteria</taxon>
        <taxon>Hyphomicrobiales</taxon>
        <taxon>Phyllobacteriaceae</taxon>
        <taxon>Mesorhizobium</taxon>
    </lineage>
</organism>
<evidence type="ECO:0000313" key="2">
    <source>
        <dbReference type="EMBL" id="RNJ43607.1"/>
    </source>
</evidence>
<protein>
    <submittedName>
        <fullName evidence="2">Uncharacterized protein</fullName>
    </submittedName>
</protein>
<comment type="caution">
    <text evidence="2">The sequence shown here is derived from an EMBL/GenBank/DDBJ whole genome shotgun (WGS) entry which is preliminary data.</text>
</comment>
<sequence length="108" mass="11969">MFARDTHVCDHIDTKTRAVYGFSTWLAGIIEGLDKNADADPQGQPDDIKYSSDFAVVKDNKLGVDFNVVFLSGSASAENNRNDVQSIKFTIAPQSKDNPPPDVYDRFK</sequence>
<feature type="region of interest" description="Disordered" evidence="1">
    <location>
        <begin position="88"/>
        <end position="108"/>
    </location>
</feature>
<evidence type="ECO:0000313" key="3">
    <source>
        <dbReference type="Proteomes" id="UP000275436"/>
    </source>
</evidence>
<dbReference type="EMBL" id="QKOD01000006">
    <property type="protein sequence ID" value="RNJ43607.1"/>
    <property type="molecule type" value="Genomic_DNA"/>
</dbReference>
<dbReference type="Proteomes" id="UP000275436">
    <property type="component" value="Unassembled WGS sequence"/>
</dbReference>
<dbReference type="AlphaFoldDB" id="A0A3M9X6F3"/>
<accession>A0A3M9X6F3</accession>
<reference evidence="2 3" key="1">
    <citation type="journal article" date="2018" name="Mol. Plant Microbe Interact.">
        <title>Taxonomically Different Co-Microsymbionts of a Relict Legume, Oxytropis popoviana, Have Complementary Sets of Symbiotic Genes and Together Increase the Efficiency of Plant Nodulation.</title>
        <authorList>
            <person name="Safronova V."/>
            <person name="Belimov A."/>
            <person name="Sazanova A."/>
            <person name="Chirak E."/>
            <person name="Verkhozina A."/>
            <person name="Kuznetsova I."/>
            <person name="Andronov E."/>
            <person name="Puhalsky J."/>
            <person name="Tikhonovich I."/>
        </authorList>
    </citation>
    <scope>NUCLEOTIDE SEQUENCE [LARGE SCALE GENOMIC DNA]</scope>
    <source>
        <strain evidence="2 3">Opo-235</strain>
    </source>
</reference>
<proteinExistence type="predicted"/>